<dbReference type="EMBL" id="CABVIF010000065">
    <property type="protein sequence ID" value="VVP56866.1"/>
    <property type="molecule type" value="Genomic_DNA"/>
</dbReference>
<dbReference type="Proteomes" id="UP000327111">
    <property type="component" value="Unassembled WGS sequence"/>
</dbReference>
<sequence length="38" mass="4180">MRRIVRKIAYNELDSLGDNAAVAHPSVGQGLVDERLSQ</sequence>
<organism evidence="1 2">
    <name type="scientific">Pseudomonas fluorescens</name>
    <dbReference type="NCBI Taxonomy" id="294"/>
    <lineage>
        <taxon>Bacteria</taxon>
        <taxon>Pseudomonadati</taxon>
        <taxon>Pseudomonadota</taxon>
        <taxon>Gammaproteobacteria</taxon>
        <taxon>Pseudomonadales</taxon>
        <taxon>Pseudomonadaceae</taxon>
        <taxon>Pseudomonas</taxon>
    </lineage>
</organism>
<protein>
    <submittedName>
        <fullName evidence="1">Uncharacterized protein</fullName>
    </submittedName>
</protein>
<evidence type="ECO:0000313" key="2">
    <source>
        <dbReference type="Proteomes" id="UP000327111"/>
    </source>
</evidence>
<name>A0A5E7Q430_PSEFL</name>
<reference evidence="1 2" key="1">
    <citation type="submission" date="2019-09" db="EMBL/GenBank/DDBJ databases">
        <authorList>
            <person name="Chandra G."/>
            <person name="Truman W A."/>
        </authorList>
    </citation>
    <scope>NUCLEOTIDE SEQUENCE [LARGE SCALE GENOMIC DNA]</scope>
    <source>
        <strain evidence="1">PS854</strain>
    </source>
</reference>
<proteinExistence type="predicted"/>
<accession>A0A5E7Q430</accession>
<dbReference type="AlphaFoldDB" id="A0A5E7Q430"/>
<evidence type="ECO:0000313" key="1">
    <source>
        <dbReference type="EMBL" id="VVP56866.1"/>
    </source>
</evidence>
<gene>
    <name evidence="1" type="ORF">PS854_05724</name>
</gene>